<evidence type="ECO:0000256" key="2">
    <source>
        <dbReference type="ARBA" id="ARBA00022737"/>
    </source>
</evidence>
<dbReference type="Pfam" id="PF13921">
    <property type="entry name" value="Myb_DNA-bind_6"/>
    <property type="match status" value="1"/>
</dbReference>
<keyword evidence="6" id="KW-0539">Nucleus</keyword>
<feature type="compositionally biased region" description="Basic and acidic residues" evidence="7">
    <location>
        <begin position="530"/>
        <end position="541"/>
    </location>
</feature>
<dbReference type="FunFam" id="1.10.10.60:FF:000016">
    <property type="entry name" value="Transcriptional activator Myb isoform A"/>
    <property type="match status" value="1"/>
</dbReference>
<evidence type="ECO:0000313" key="10">
    <source>
        <dbReference type="EMBL" id="KAF2896057.1"/>
    </source>
</evidence>
<protein>
    <recommendedName>
        <fullName evidence="12">Myb-related protein B</fullName>
    </recommendedName>
</protein>
<dbReference type="CDD" id="cd00167">
    <property type="entry name" value="SANT"/>
    <property type="match status" value="3"/>
</dbReference>
<dbReference type="InterPro" id="IPR017930">
    <property type="entry name" value="Myb_dom"/>
</dbReference>
<dbReference type="AlphaFoldDB" id="A0A8K0D2Z9"/>
<feature type="compositionally biased region" description="Basic and acidic residues" evidence="7">
    <location>
        <begin position="202"/>
        <end position="217"/>
    </location>
</feature>
<dbReference type="Pfam" id="PF00249">
    <property type="entry name" value="Myb_DNA-binding"/>
    <property type="match status" value="1"/>
</dbReference>
<evidence type="ECO:0008006" key="12">
    <source>
        <dbReference type="Google" id="ProtNLM"/>
    </source>
</evidence>
<dbReference type="Proteomes" id="UP000801492">
    <property type="component" value="Unassembled WGS sequence"/>
</dbReference>
<comment type="subcellular location">
    <subcellularLocation>
        <location evidence="1">Nucleus</location>
    </subcellularLocation>
</comment>
<feature type="region of interest" description="Disordered" evidence="7">
    <location>
        <begin position="265"/>
        <end position="296"/>
    </location>
</feature>
<comment type="caution">
    <text evidence="10">The sequence shown here is derived from an EMBL/GenBank/DDBJ whole genome shotgun (WGS) entry which is preliminary data.</text>
</comment>
<feature type="domain" description="Myb-like" evidence="8">
    <location>
        <begin position="98"/>
        <end position="149"/>
    </location>
</feature>
<feature type="region of interest" description="Disordered" evidence="7">
    <location>
        <begin position="190"/>
        <end position="246"/>
    </location>
</feature>
<feature type="compositionally biased region" description="Basic and acidic residues" evidence="7">
    <location>
        <begin position="490"/>
        <end position="501"/>
    </location>
</feature>
<keyword evidence="3" id="KW-0805">Transcription regulation</keyword>
<dbReference type="InterPro" id="IPR001005">
    <property type="entry name" value="SANT/Myb"/>
</dbReference>
<feature type="compositionally biased region" description="Pro residues" evidence="7">
    <location>
        <begin position="284"/>
        <end position="293"/>
    </location>
</feature>
<dbReference type="FunFam" id="1.10.10.60:FF:000010">
    <property type="entry name" value="Transcriptional activator Myb isoform A"/>
    <property type="match status" value="1"/>
</dbReference>
<feature type="domain" description="HTH myb-type" evidence="9">
    <location>
        <begin position="98"/>
        <end position="153"/>
    </location>
</feature>
<feature type="region of interest" description="Disordered" evidence="7">
    <location>
        <begin position="24"/>
        <end position="53"/>
    </location>
</feature>
<keyword evidence="11" id="KW-1185">Reference proteome</keyword>
<dbReference type="EMBL" id="VTPC01005419">
    <property type="protein sequence ID" value="KAF2896057.1"/>
    <property type="molecule type" value="Genomic_DNA"/>
</dbReference>
<feature type="compositionally biased region" description="Acidic residues" evidence="7">
    <location>
        <begin position="29"/>
        <end position="40"/>
    </location>
</feature>
<evidence type="ECO:0000313" key="11">
    <source>
        <dbReference type="Proteomes" id="UP000801492"/>
    </source>
</evidence>
<feature type="domain" description="Myb-like" evidence="8">
    <location>
        <begin position="150"/>
        <end position="200"/>
    </location>
</feature>
<keyword evidence="5" id="KW-0804">Transcription</keyword>
<dbReference type="InterPro" id="IPR009057">
    <property type="entry name" value="Homeodomain-like_sf"/>
</dbReference>
<feature type="region of interest" description="Disordered" evidence="7">
    <location>
        <begin position="486"/>
        <end position="541"/>
    </location>
</feature>
<dbReference type="GO" id="GO:0000978">
    <property type="term" value="F:RNA polymerase II cis-regulatory region sequence-specific DNA binding"/>
    <property type="evidence" value="ECO:0007669"/>
    <property type="project" value="TreeGrafter"/>
</dbReference>
<dbReference type="InterPro" id="IPR015395">
    <property type="entry name" value="C-myb_C"/>
</dbReference>
<feature type="compositionally biased region" description="Polar residues" evidence="7">
    <location>
        <begin position="520"/>
        <end position="529"/>
    </location>
</feature>
<dbReference type="PROSITE" id="PS50090">
    <property type="entry name" value="MYB_LIKE"/>
    <property type="match status" value="3"/>
</dbReference>
<feature type="domain" description="Myb-like" evidence="8">
    <location>
        <begin position="47"/>
        <end position="97"/>
    </location>
</feature>
<dbReference type="OrthoDB" id="2143914at2759"/>
<dbReference type="PROSITE" id="PS51294">
    <property type="entry name" value="HTH_MYB"/>
    <property type="match status" value="3"/>
</dbReference>
<dbReference type="SMART" id="SM00717">
    <property type="entry name" value="SANT"/>
    <property type="match status" value="3"/>
</dbReference>
<dbReference type="PANTHER" id="PTHR45614">
    <property type="entry name" value="MYB PROTEIN-RELATED"/>
    <property type="match status" value="1"/>
</dbReference>
<keyword evidence="2" id="KW-0677">Repeat</keyword>
<reference evidence="10" key="1">
    <citation type="submission" date="2019-08" db="EMBL/GenBank/DDBJ databases">
        <title>The genome of the North American firefly Photinus pyralis.</title>
        <authorList>
            <consortium name="Photinus pyralis genome working group"/>
            <person name="Fallon T.R."/>
            <person name="Sander Lower S.E."/>
            <person name="Weng J.-K."/>
        </authorList>
    </citation>
    <scope>NUCLEOTIDE SEQUENCE</scope>
    <source>
        <strain evidence="10">TRF0915ILg1</strain>
        <tissue evidence="10">Whole body</tissue>
    </source>
</reference>
<sequence length="763" mass="85683">MSHYYNSNPSGVEYLEVEIQKRELTDCSGNEDSEDSEATDDIQNRTKKQINKGRWSKEEDARLKQLVEEYHERWDSIAKHFPDRSDVQCQQRWTKVVNPELVKGPWTKEEDEKVIELVNKYGPKKWTLIARHLKGRIGKQCRERWHNHLNPNIKKTAWTDAEDNIIYQAHREWGNQWAKIAKLLPGRTDNAIKNHWNSTMRRKYDSEGRIPDGESRRSRNRKSQTRQADIRPKPTSHTDTSSDAHCLKQENLPLSFGDDYAEFYDQTSSQSSGGGFSINGATPSPSPLTPTPTPTHMLVNSFERLQPSPPQSREPNSNQITQFQYLNSEVCNNQTSPLKFIHLHEDLALELGSGISPLKGTDMNRHYIKTRLVPADYEATDSNTLVPVTLSMASRATTPPILRRSSKTRRRPDSVNTSAEYVLPDLLTTTEDVQIIMDRSKSITSSPIKNGNTPIKQLPFSPSQFLNSPNLSFDVTLASTPVKLPLVTTPRRDENAGERDYSPLSTPNGLPTSDKLDARPSTSDAITPSKNDRSCLLDEVPRTPTPFKKALADLEKKSGPLKNLPDTPTRLEDITEIVKKEQDLSMQYETDSSMMMSNDSGYQTVKRKNGPLIAGGKENILPNKRVRKALAPSWSSSATNINSSDLSFAIETPSKSLGEDILFSTPSSIMKDSLVGVAGLMELTQSGSSKRLHPDTAPSRAQGQRSAAVKRITFTDADQPQPPKLDVKWAMVACGRTQDQLDLTEKAHRFLKTSGLKPRSLKF</sequence>
<dbReference type="Pfam" id="PF09316">
    <property type="entry name" value="Cmyb_C"/>
    <property type="match status" value="1"/>
</dbReference>
<evidence type="ECO:0000256" key="4">
    <source>
        <dbReference type="ARBA" id="ARBA00023125"/>
    </source>
</evidence>
<feature type="domain" description="HTH myb-type" evidence="9">
    <location>
        <begin position="47"/>
        <end position="97"/>
    </location>
</feature>
<feature type="domain" description="HTH myb-type" evidence="9">
    <location>
        <begin position="154"/>
        <end position="204"/>
    </location>
</feature>
<dbReference type="GO" id="GO:0000981">
    <property type="term" value="F:DNA-binding transcription factor activity, RNA polymerase II-specific"/>
    <property type="evidence" value="ECO:0007669"/>
    <property type="project" value="TreeGrafter"/>
</dbReference>
<dbReference type="SUPFAM" id="SSF46689">
    <property type="entry name" value="Homeodomain-like"/>
    <property type="match status" value="2"/>
</dbReference>
<evidence type="ECO:0000256" key="6">
    <source>
        <dbReference type="ARBA" id="ARBA00023242"/>
    </source>
</evidence>
<dbReference type="InterPro" id="IPR050560">
    <property type="entry name" value="MYB_TF"/>
</dbReference>
<evidence type="ECO:0000256" key="3">
    <source>
        <dbReference type="ARBA" id="ARBA00023015"/>
    </source>
</evidence>
<dbReference type="Gene3D" id="1.10.10.60">
    <property type="entry name" value="Homeodomain-like"/>
    <property type="match status" value="3"/>
</dbReference>
<evidence type="ECO:0000259" key="9">
    <source>
        <dbReference type="PROSITE" id="PS51294"/>
    </source>
</evidence>
<evidence type="ECO:0000256" key="1">
    <source>
        <dbReference type="ARBA" id="ARBA00004123"/>
    </source>
</evidence>
<gene>
    <name evidence="10" type="ORF">ILUMI_10118</name>
</gene>
<evidence type="ECO:0000256" key="7">
    <source>
        <dbReference type="SAM" id="MobiDB-lite"/>
    </source>
</evidence>
<keyword evidence="4" id="KW-0238">DNA-binding</keyword>
<feature type="region of interest" description="Disordered" evidence="7">
    <location>
        <begin position="686"/>
        <end position="708"/>
    </location>
</feature>
<organism evidence="10 11">
    <name type="scientific">Ignelater luminosus</name>
    <name type="common">Cucubano</name>
    <name type="synonym">Pyrophorus luminosus</name>
    <dbReference type="NCBI Taxonomy" id="2038154"/>
    <lineage>
        <taxon>Eukaryota</taxon>
        <taxon>Metazoa</taxon>
        <taxon>Ecdysozoa</taxon>
        <taxon>Arthropoda</taxon>
        <taxon>Hexapoda</taxon>
        <taxon>Insecta</taxon>
        <taxon>Pterygota</taxon>
        <taxon>Neoptera</taxon>
        <taxon>Endopterygota</taxon>
        <taxon>Coleoptera</taxon>
        <taxon>Polyphaga</taxon>
        <taxon>Elateriformia</taxon>
        <taxon>Elateroidea</taxon>
        <taxon>Elateridae</taxon>
        <taxon>Agrypninae</taxon>
        <taxon>Pyrophorini</taxon>
        <taxon>Ignelater</taxon>
    </lineage>
</organism>
<accession>A0A8K0D2Z9</accession>
<name>A0A8K0D2Z9_IGNLU</name>
<evidence type="ECO:0000256" key="5">
    <source>
        <dbReference type="ARBA" id="ARBA00023163"/>
    </source>
</evidence>
<dbReference type="PANTHER" id="PTHR45614:SF25">
    <property type="entry name" value="MYB PROTEIN"/>
    <property type="match status" value="1"/>
</dbReference>
<proteinExistence type="predicted"/>
<dbReference type="GO" id="GO:0005634">
    <property type="term" value="C:nucleus"/>
    <property type="evidence" value="ECO:0007669"/>
    <property type="project" value="UniProtKB-SubCell"/>
</dbReference>
<evidence type="ECO:0000259" key="8">
    <source>
        <dbReference type="PROSITE" id="PS50090"/>
    </source>
</evidence>